<proteinExistence type="inferred from homology"/>
<dbReference type="InterPro" id="IPR015422">
    <property type="entry name" value="PyrdxlP-dep_Trfase_small"/>
</dbReference>
<dbReference type="HAMAP" id="MF_01023">
    <property type="entry name" value="HisC_aminotrans_2"/>
    <property type="match status" value="1"/>
</dbReference>
<dbReference type="PROSITE" id="PS00599">
    <property type="entry name" value="AA_TRANSFER_CLASS_2"/>
    <property type="match status" value="1"/>
</dbReference>
<accession>A0A4R6C168</accession>
<dbReference type="InterPro" id="IPR050106">
    <property type="entry name" value="HistidinolP_aminotransfase"/>
</dbReference>
<feature type="modified residue" description="N6-(pyridoxal phosphate)lysine" evidence="10">
    <location>
        <position position="220"/>
    </location>
</feature>
<dbReference type="UniPathway" id="UPA00031">
    <property type="reaction ID" value="UER00012"/>
</dbReference>
<evidence type="ECO:0000256" key="5">
    <source>
        <dbReference type="ARBA" id="ARBA00022605"/>
    </source>
</evidence>
<sequence>MKKQLASLNIYSPGKTAEEIRTELNLESEMMKLSSNENVYGPSPAVEQTLQAAIQNIHEYPDAAGSDLKQALSKFYQVPAEAVLLGAGLDEVIQMLSRAILKPGDEIVTGEQTFVQYSHHAVIEDCTIVTAPLVDGKFDLEALADKVNDNTALVWLCNPNNPTGHYFSEEELTLFLNKVGNIPVVLDEAYAEYVTAEDYPHSMKLREQFDNIIILRTFSKAYGLASLRIGYAISSDEWTDLWHRVKLPFNVTTLSLKAAEAALADQAYLQRTVRQNATERARYYASDFKHHLLPSETNFVFIQTDDVARLNDYLLRRGIIARPVPGGIRLTIGTADQNDVIIEVLERYFKEEV</sequence>
<dbReference type="GO" id="GO:0000105">
    <property type="term" value="P:L-histidine biosynthetic process"/>
    <property type="evidence" value="ECO:0007669"/>
    <property type="project" value="UniProtKB-UniRule"/>
</dbReference>
<evidence type="ECO:0000313" key="13">
    <source>
        <dbReference type="Proteomes" id="UP000294843"/>
    </source>
</evidence>
<dbReference type="EMBL" id="SCWF01000003">
    <property type="protein sequence ID" value="TDM14660.1"/>
    <property type="molecule type" value="Genomic_DNA"/>
</dbReference>
<dbReference type="NCBIfam" id="TIGR01141">
    <property type="entry name" value="hisC"/>
    <property type="match status" value="1"/>
</dbReference>
<keyword evidence="4 10" id="KW-0032">Aminotransferase</keyword>
<dbReference type="Pfam" id="PF00155">
    <property type="entry name" value="Aminotran_1_2"/>
    <property type="match status" value="1"/>
</dbReference>
<evidence type="ECO:0000256" key="7">
    <source>
        <dbReference type="ARBA" id="ARBA00022898"/>
    </source>
</evidence>
<dbReference type="InterPro" id="IPR005861">
    <property type="entry name" value="HisP_aminotrans"/>
</dbReference>
<evidence type="ECO:0000256" key="1">
    <source>
        <dbReference type="ARBA" id="ARBA00001933"/>
    </source>
</evidence>
<dbReference type="GO" id="GO:0030170">
    <property type="term" value="F:pyridoxal phosphate binding"/>
    <property type="evidence" value="ECO:0007669"/>
    <property type="project" value="InterPro"/>
</dbReference>
<keyword evidence="6 10" id="KW-0808">Transferase</keyword>
<evidence type="ECO:0000256" key="3">
    <source>
        <dbReference type="ARBA" id="ARBA00011738"/>
    </source>
</evidence>
<dbReference type="InterPro" id="IPR015424">
    <property type="entry name" value="PyrdxlP-dep_Trfase"/>
</dbReference>
<dbReference type="Gene3D" id="3.90.1150.10">
    <property type="entry name" value="Aspartate Aminotransferase, domain 1"/>
    <property type="match status" value="1"/>
</dbReference>
<evidence type="ECO:0000256" key="8">
    <source>
        <dbReference type="ARBA" id="ARBA00023102"/>
    </source>
</evidence>
<evidence type="ECO:0000256" key="2">
    <source>
        <dbReference type="ARBA" id="ARBA00005011"/>
    </source>
</evidence>
<keyword evidence="13" id="KW-1185">Reference proteome</keyword>
<evidence type="ECO:0000259" key="11">
    <source>
        <dbReference type="Pfam" id="PF00155"/>
    </source>
</evidence>
<dbReference type="CDD" id="cd00609">
    <property type="entry name" value="AAT_like"/>
    <property type="match status" value="1"/>
</dbReference>
<reference evidence="12 13" key="1">
    <citation type="submission" date="2019-01" db="EMBL/GenBank/DDBJ databases">
        <title>Draft genome sequences of the type strains of six Macrococcus species.</title>
        <authorList>
            <person name="Mazhar S."/>
            <person name="Altermann E."/>
            <person name="Hill C."/>
            <person name="Mcauliffe O."/>
        </authorList>
    </citation>
    <scope>NUCLEOTIDE SEQUENCE [LARGE SCALE GENOMIC DNA]</scope>
    <source>
        <strain evidence="12 13">ATCC 51825</strain>
    </source>
</reference>
<evidence type="ECO:0000256" key="9">
    <source>
        <dbReference type="ARBA" id="ARBA00047481"/>
    </source>
</evidence>
<evidence type="ECO:0000256" key="6">
    <source>
        <dbReference type="ARBA" id="ARBA00022679"/>
    </source>
</evidence>
<comment type="cofactor">
    <cofactor evidence="1 10">
        <name>pyridoxal 5'-phosphate</name>
        <dbReference type="ChEBI" id="CHEBI:597326"/>
    </cofactor>
</comment>
<keyword evidence="7 10" id="KW-0663">Pyridoxal phosphate</keyword>
<dbReference type="AlphaFoldDB" id="A0A4R6C168"/>
<dbReference type="PANTHER" id="PTHR43643:SF3">
    <property type="entry name" value="HISTIDINOL-PHOSPHATE AMINOTRANSFERASE"/>
    <property type="match status" value="1"/>
</dbReference>
<keyword evidence="5 10" id="KW-0028">Amino-acid biosynthesis</keyword>
<dbReference type="Proteomes" id="UP000294843">
    <property type="component" value="Unassembled WGS sequence"/>
</dbReference>
<comment type="pathway">
    <text evidence="2 10">Amino-acid biosynthesis; L-histidine biosynthesis; L-histidine from 5-phospho-alpha-D-ribose 1-diphosphate: step 7/9.</text>
</comment>
<evidence type="ECO:0000313" key="12">
    <source>
        <dbReference type="EMBL" id="TDM14660.1"/>
    </source>
</evidence>
<dbReference type="OrthoDB" id="9813612at2"/>
<dbReference type="RefSeq" id="WP_133451388.1">
    <property type="nucleotide sequence ID" value="NZ_SCWF01000003.1"/>
</dbReference>
<comment type="subunit">
    <text evidence="3 10">Homodimer.</text>
</comment>
<evidence type="ECO:0000256" key="10">
    <source>
        <dbReference type="HAMAP-Rule" id="MF_01023"/>
    </source>
</evidence>
<dbReference type="GO" id="GO:0004400">
    <property type="term" value="F:histidinol-phosphate transaminase activity"/>
    <property type="evidence" value="ECO:0007669"/>
    <property type="project" value="UniProtKB-UniRule"/>
</dbReference>
<dbReference type="Gene3D" id="3.40.640.10">
    <property type="entry name" value="Type I PLP-dependent aspartate aminotransferase-like (Major domain)"/>
    <property type="match status" value="1"/>
</dbReference>
<dbReference type="PANTHER" id="PTHR43643">
    <property type="entry name" value="HISTIDINOL-PHOSPHATE AMINOTRANSFERASE 2"/>
    <property type="match status" value="1"/>
</dbReference>
<evidence type="ECO:0000256" key="4">
    <source>
        <dbReference type="ARBA" id="ARBA00022576"/>
    </source>
</evidence>
<feature type="domain" description="Aminotransferase class I/classII large" evidence="11">
    <location>
        <begin position="29"/>
        <end position="345"/>
    </location>
</feature>
<comment type="caution">
    <text evidence="12">The sequence shown here is derived from an EMBL/GenBank/DDBJ whole genome shotgun (WGS) entry which is preliminary data.</text>
</comment>
<comment type="similarity">
    <text evidence="10">Belongs to the class-II pyridoxal-phosphate-dependent aminotransferase family. Histidinol-phosphate aminotransferase subfamily.</text>
</comment>
<protein>
    <recommendedName>
        <fullName evidence="10">Histidinol-phosphate aminotransferase</fullName>
        <ecNumber evidence="10">2.6.1.9</ecNumber>
    </recommendedName>
    <alternativeName>
        <fullName evidence="10">Imidazole acetol-phosphate transaminase</fullName>
    </alternativeName>
</protein>
<dbReference type="InterPro" id="IPR004839">
    <property type="entry name" value="Aminotransferase_I/II_large"/>
</dbReference>
<comment type="catalytic activity">
    <reaction evidence="9 10">
        <text>L-histidinol phosphate + 2-oxoglutarate = 3-(imidazol-4-yl)-2-oxopropyl phosphate + L-glutamate</text>
        <dbReference type="Rhea" id="RHEA:23744"/>
        <dbReference type="ChEBI" id="CHEBI:16810"/>
        <dbReference type="ChEBI" id="CHEBI:29985"/>
        <dbReference type="ChEBI" id="CHEBI:57766"/>
        <dbReference type="ChEBI" id="CHEBI:57980"/>
        <dbReference type="EC" id="2.6.1.9"/>
    </reaction>
</comment>
<gene>
    <name evidence="10 12" type="primary">hisC</name>
    <name evidence="12" type="ORF">ERX55_04385</name>
</gene>
<dbReference type="InterPro" id="IPR015421">
    <property type="entry name" value="PyrdxlP-dep_Trfase_major"/>
</dbReference>
<organism evidence="12 13">
    <name type="scientific">Macrococcus bovicus</name>
    <dbReference type="NCBI Taxonomy" id="69968"/>
    <lineage>
        <taxon>Bacteria</taxon>
        <taxon>Bacillati</taxon>
        <taxon>Bacillota</taxon>
        <taxon>Bacilli</taxon>
        <taxon>Bacillales</taxon>
        <taxon>Staphylococcaceae</taxon>
        <taxon>Macrococcus</taxon>
    </lineage>
</organism>
<dbReference type="SUPFAM" id="SSF53383">
    <property type="entry name" value="PLP-dependent transferases"/>
    <property type="match status" value="1"/>
</dbReference>
<dbReference type="EC" id="2.6.1.9" evidence="10"/>
<name>A0A4R6C168_9STAP</name>
<keyword evidence="8 10" id="KW-0368">Histidine biosynthesis</keyword>
<dbReference type="InterPro" id="IPR001917">
    <property type="entry name" value="Aminotrans_II_pyridoxalP_BS"/>
</dbReference>